<gene>
    <name evidence="2" type="ORF">P3W85_10020</name>
</gene>
<dbReference type="InterPro" id="IPR055570">
    <property type="entry name" value="DUF7146"/>
</dbReference>
<evidence type="ECO:0000313" key="3">
    <source>
        <dbReference type="Proteomes" id="UP001216674"/>
    </source>
</evidence>
<organism evidence="2 3">
    <name type="scientific">Cupriavidus basilensis</name>
    <dbReference type="NCBI Taxonomy" id="68895"/>
    <lineage>
        <taxon>Bacteria</taxon>
        <taxon>Pseudomonadati</taxon>
        <taxon>Pseudomonadota</taxon>
        <taxon>Betaproteobacteria</taxon>
        <taxon>Burkholderiales</taxon>
        <taxon>Burkholderiaceae</taxon>
        <taxon>Cupriavidus</taxon>
    </lineage>
</organism>
<proteinExistence type="predicted"/>
<dbReference type="Proteomes" id="UP001216674">
    <property type="component" value="Unassembled WGS sequence"/>
</dbReference>
<accession>A0ABT6AKZ4</accession>
<evidence type="ECO:0000313" key="2">
    <source>
        <dbReference type="EMBL" id="MDF3833280.1"/>
    </source>
</evidence>
<keyword evidence="3" id="KW-1185">Reference proteome</keyword>
<sequence>MAITETLPVWVYLSQQGPGLRLAWLLPDLRYHPAMAYWDTDDQDKPANCGDWPVMLARARRADGTPVTLHCTYLSKDGYKALFVDMKKQMASPKSSPAPPFA</sequence>
<evidence type="ECO:0000259" key="1">
    <source>
        <dbReference type="Pfam" id="PF23639"/>
    </source>
</evidence>
<protein>
    <recommendedName>
        <fullName evidence="1">DUF7146 domain-containing protein</fullName>
    </recommendedName>
</protein>
<comment type="caution">
    <text evidence="2">The sequence shown here is derived from an EMBL/GenBank/DDBJ whole genome shotgun (WGS) entry which is preliminary data.</text>
</comment>
<name>A0ABT6AKZ4_9BURK</name>
<feature type="domain" description="DUF7146" evidence="1">
    <location>
        <begin position="8"/>
        <end position="94"/>
    </location>
</feature>
<dbReference type="EMBL" id="JARJLM010000163">
    <property type="protein sequence ID" value="MDF3833280.1"/>
    <property type="molecule type" value="Genomic_DNA"/>
</dbReference>
<reference evidence="2 3" key="1">
    <citation type="submission" date="2023-03" db="EMBL/GenBank/DDBJ databases">
        <title>Draft assemblies of triclosan tolerant bacteria isolated from returned activated sludge.</title>
        <authorList>
            <person name="Van Hamelsveld S."/>
        </authorList>
    </citation>
    <scope>NUCLEOTIDE SEQUENCE [LARGE SCALE GENOMIC DNA]</scope>
    <source>
        <strain evidence="2 3">GW210010_S58</strain>
    </source>
</reference>
<dbReference type="Pfam" id="PF23639">
    <property type="entry name" value="DUF7146"/>
    <property type="match status" value="1"/>
</dbReference>
<dbReference type="RefSeq" id="WP_276264678.1">
    <property type="nucleotide sequence ID" value="NZ_JARJLM010000163.1"/>
</dbReference>